<comment type="caution">
    <text evidence="1">The sequence shown here is derived from an EMBL/GenBank/DDBJ whole genome shotgun (WGS) entry which is preliminary data.</text>
</comment>
<organism evidence="1 2">
    <name type="scientific">Limosilactobacillus frumenti DSM 13145</name>
    <dbReference type="NCBI Taxonomy" id="1423746"/>
    <lineage>
        <taxon>Bacteria</taxon>
        <taxon>Bacillati</taxon>
        <taxon>Bacillota</taxon>
        <taxon>Bacilli</taxon>
        <taxon>Lactobacillales</taxon>
        <taxon>Lactobacillaceae</taxon>
        <taxon>Limosilactobacillus</taxon>
    </lineage>
</organism>
<dbReference type="AlphaFoldDB" id="A0A0R1P4S2"/>
<accession>A0A0R1P4S2</accession>
<protein>
    <recommendedName>
        <fullName evidence="3">XkdX family protein</fullName>
    </recommendedName>
</protein>
<dbReference type="RefSeq" id="WP_083482700.1">
    <property type="nucleotide sequence ID" value="NZ_AZER01000016.1"/>
</dbReference>
<evidence type="ECO:0000313" key="1">
    <source>
        <dbReference type="EMBL" id="KRL27311.1"/>
    </source>
</evidence>
<sequence length="54" mass="6320">MMNQVQILQMFWNDWGNHDLGFYKVYVQCGAITKDDYKKVTGQDYEAVTETQPA</sequence>
<dbReference type="STRING" id="1423746.FD27_GL001065"/>
<reference evidence="1 2" key="1">
    <citation type="journal article" date="2015" name="Genome Announc.">
        <title>Expanding the biotechnology potential of lactobacilli through comparative genomics of 213 strains and associated genera.</title>
        <authorList>
            <person name="Sun Z."/>
            <person name="Harris H.M."/>
            <person name="McCann A."/>
            <person name="Guo C."/>
            <person name="Argimon S."/>
            <person name="Zhang W."/>
            <person name="Yang X."/>
            <person name="Jeffery I.B."/>
            <person name="Cooney J.C."/>
            <person name="Kagawa T.F."/>
            <person name="Liu W."/>
            <person name="Song Y."/>
            <person name="Salvetti E."/>
            <person name="Wrobel A."/>
            <person name="Rasinkangas P."/>
            <person name="Parkhill J."/>
            <person name="Rea M.C."/>
            <person name="O'Sullivan O."/>
            <person name="Ritari J."/>
            <person name="Douillard F.P."/>
            <person name="Paul Ross R."/>
            <person name="Yang R."/>
            <person name="Briner A.E."/>
            <person name="Felis G.E."/>
            <person name="de Vos W.M."/>
            <person name="Barrangou R."/>
            <person name="Klaenhammer T.R."/>
            <person name="Caufield P.W."/>
            <person name="Cui Y."/>
            <person name="Zhang H."/>
            <person name="O'Toole P.W."/>
        </authorList>
    </citation>
    <scope>NUCLEOTIDE SEQUENCE [LARGE SCALE GENOMIC DNA]</scope>
    <source>
        <strain evidence="1 2">DSM 13145</strain>
    </source>
</reference>
<dbReference type="OrthoDB" id="2313962at2"/>
<gene>
    <name evidence="1" type="ORF">FD27_GL001065</name>
</gene>
<dbReference type="InterPro" id="IPR010022">
    <property type="entry name" value="XkdX"/>
</dbReference>
<evidence type="ECO:0000313" key="2">
    <source>
        <dbReference type="Proteomes" id="UP000051445"/>
    </source>
</evidence>
<evidence type="ECO:0008006" key="3">
    <source>
        <dbReference type="Google" id="ProtNLM"/>
    </source>
</evidence>
<proteinExistence type="predicted"/>
<dbReference type="Pfam" id="PF09693">
    <property type="entry name" value="Phage_XkdX"/>
    <property type="match status" value="1"/>
</dbReference>
<name>A0A0R1P4S2_9LACO</name>
<dbReference type="Proteomes" id="UP000051445">
    <property type="component" value="Unassembled WGS sequence"/>
</dbReference>
<dbReference type="EMBL" id="AZER01000016">
    <property type="protein sequence ID" value="KRL27311.1"/>
    <property type="molecule type" value="Genomic_DNA"/>
</dbReference>
<keyword evidence="2" id="KW-1185">Reference proteome</keyword>
<dbReference type="PATRIC" id="fig|1423746.3.peg.1080"/>